<dbReference type="GO" id="GO:0006297">
    <property type="term" value="P:nucleotide-excision repair, DNA gap filling"/>
    <property type="evidence" value="ECO:0007669"/>
    <property type="project" value="TreeGrafter"/>
</dbReference>
<dbReference type="InterPro" id="IPR036397">
    <property type="entry name" value="RNaseH_sf"/>
</dbReference>
<dbReference type="Gene3D" id="3.30.420.10">
    <property type="entry name" value="Ribonuclease H-like superfamily/Ribonuclease H"/>
    <property type="match status" value="1"/>
</dbReference>
<evidence type="ECO:0000313" key="4">
    <source>
        <dbReference type="EMBL" id="KAH3686583.1"/>
    </source>
</evidence>
<sequence length="593" mass="68355">MDKTSSIHCGNDNPFKRPRLPEGVKKVNLSRSNTDESITKAITSLHITSKINKSSFLDSIKHKDFETQLYEISQHPSIKSTSNLSLSRPSIPENFAAETHTLTFQQYESNTYQDPLTRQSYIRLHGVTMQGNSVSCLVSGFNHYLYIESPITFTNAGIQRFAVYLCKQILPELVDLEFVHKKCSVTGKIVKLLKACVHDHTVINNELRERIEKKGLLFPNESDQELAAESWKLYKVQTYDNIQYLFRFLIDKHIKGPSWITLPKGKYTYYKDWEVKQTTCQFEVIVNHEDAVYHNQTEKPWCKLNAPLRIVSFDFETDTYKTQGKSNSEYHRILQISNIVVHSKVNSTEENVPFVRNIFVLDSCDEIKGTDVRSFDTEREMLMAWRQFIEDVDADIITGFNIKLFDFPFLFNRLSVTSDNEESQLYPLGRCKSLSSGLTKEPPTTEGGLSLTSRQLLNLNGRIVIDLFPFCKRQETVKNGKCSLTVCSEKYLGDHKEEFGYKDIHPCQRGDSKTRKRMAVYCVKDSYLTLRIFQITGCLQHYVAKSMDTGVPIHQSAQWQTSLTVNVARRFKKFWESSKEGHVTLNRGVNNRI</sequence>
<dbReference type="InterPro" id="IPR006133">
    <property type="entry name" value="DNA-dir_DNA_pol_B_exonuc"/>
</dbReference>
<dbReference type="EMBL" id="JAEUBG010001300">
    <property type="protein sequence ID" value="KAH3686583.1"/>
    <property type="molecule type" value="Genomic_DNA"/>
</dbReference>
<dbReference type="Proteomes" id="UP000774326">
    <property type="component" value="Unassembled WGS sequence"/>
</dbReference>
<feature type="domain" description="DNA-directed DNA polymerase family B exonuclease" evidence="3">
    <location>
        <begin position="237"/>
        <end position="478"/>
    </location>
</feature>
<dbReference type="SUPFAM" id="SSF53098">
    <property type="entry name" value="Ribonuclease H-like"/>
    <property type="match status" value="1"/>
</dbReference>
<dbReference type="Gene3D" id="2.40.50.730">
    <property type="match status" value="2"/>
</dbReference>
<feature type="region of interest" description="Disordered" evidence="2">
    <location>
        <begin position="1"/>
        <end position="20"/>
    </location>
</feature>
<dbReference type="GO" id="GO:0006287">
    <property type="term" value="P:base-excision repair, gap-filling"/>
    <property type="evidence" value="ECO:0007669"/>
    <property type="project" value="TreeGrafter"/>
</dbReference>
<evidence type="ECO:0000256" key="2">
    <source>
        <dbReference type="SAM" id="MobiDB-lite"/>
    </source>
</evidence>
<dbReference type="GO" id="GO:0008296">
    <property type="term" value="F:3'-5'-DNA exonuclease activity"/>
    <property type="evidence" value="ECO:0007669"/>
    <property type="project" value="TreeGrafter"/>
</dbReference>
<gene>
    <name evidence="4" type="ORF">WICPIJ_002427</name>
</gene>
<dbReference type="AlphaFoldDB" id="A0A9P8TNY6"/>
<keyword evidence="5" id="KW-1185">Reference proteome</keyword>
<dbReference type="GO" id="GO:0043625">
    <property type="term" value="C:delta DNA polymerase complex"/>
    <property type="evidence" value="ECO:0007669"/>
    <property type="project" value="TreeGrafter"/>
</dbReference>
<dbReference type="GO" id="GO:0003676">
    <property type="term" value="F:nucleic acid binding"/>
    <property type="evidence" value="ECO:0007669"/>
    <property type="project" value="InterPro"/>
</dbReference>
<protein>
    <recommendedName>
        <fullName evidence="1">DNA polymerase delta catalytic subunit</fullName>
    </recommendedName>
</protein>
<dbReference type="InterPro" id="IPR050240">
    <property type="entry name" value="DNA_pol_type-B"/>
</dbReference>
<evidence type="ECO:0000313" key="5">
    <source>
        <dbReference type="Proteomes" id="UP000774326"/>
    </source>
</evidence>
<comment type="caution">
    <text evidence="4">The sequence shown here is derived from an EMBL/GenBank/DDBJ whole genome shotgun (WGS) entry which is preliminary data.</text>
</comment>
<dbReference type="PANTHER" id="PTHR10322">
    <property type="entry name" value="DNA POLYMERASE CATALYTIC SUBUNIT"/>
    <property type="match status" value="1"/>
</dbReference>
<dbReference type="OrthoDB" id="2414538at2759"/>
<dbReference type="InterPro" id="IPR012337">
    <property type="entry name" value="RNaseH-like_sf"/>
</dbReference>
<name>A0A9P8TNY6_WICPI</name>
<evidence type="ECO:0000259" key="3">
    <source>
        <dbReference type="Pfam" id="PF03104"/>
    </source>
</evidence>
<dbReference type="GO" id="GO:0045004">
    <property type="term" value="P:DNA replication proofreading"/>
    <property type="evidence" value="ECO:0007669"/>
    <property type="project" value="TreeGrafter"/>
</dbReference>
<evidence type="ECO:0000256" key="1">
    <source>
        <dbReference type="ARBA" id="ARBA00024411"/>
    </source>
</evidence>
<reference evidence="4" key="2">
    <citation type="submission" date="2021-01" db="EMBL/GenBank/DDBJ databases">
        <authorList>
            <person name="Schikora-Tamarit M.A."/>
        </authorList>
    </citation>
    <scope>NUCLEOTIDE SEQUENCE</scope>
    <source>
        <strain evidence="4">CBS2887</strain>
    </source>
</reference>
<proteinExistence type="predicted"/>
<organism evidence="4 5">
    <name type="scientific">Wickerhamomyces pijperi</name>
    <name type="common">Yeast</name>
    <name type="synonym">Pichia pijperi</name>
    <dbReference type="NCBI Taxonomy" id="599730"/>
    <lineage>
        <taxon>Eukaryota</taxon>
        <taxon>Fungi</taxon>
        <taxon>Dikarya</taxon>
        <taxon>Ascomycota</taxon>
        <taxon>Saccharomycotina</taxon>
        <taxon>Saccharomycetes</taxon>
        <taxon>Phaffomycetales</taxon>
        <taxon>Wickerhamomycetaceae</taxon>
        <taxon>Wickerhamomyces</taxon>
    </lineage>
</organism>
<dbReference type="GO" id="GO:0003887">
    <property type="term" value="F:DNA-directed DNA polymerase activity"/>
    <property type="evidence" value="ECO:0007669"/>
    <property type="project" value="TreeGrafter"/>
</dbReference>
<reference evidence="4" key="1">
    <citation type="journal article" date="2021" name="Open Biol.">
        <title>Shared evolutionary footprints suggest mitochondrial oxidative damage underlies multiple complex I losses in fungi.</title>
        <authorList>
            <person name="Schikora-Tamarit M.A."/>
            <person name="Marcet-Houben M."/>
            <person name="Nosek J."/>
            <person name="Gabaldon T."/>
        </authorList>
    </citation>
    <scope>NUCLEOTIDE SEQUENCE</scope>
    <source>
        <strain evidence="4">CBS2887</strain>
    </source>
</reference>
<accession>A0A9P8TNY6</accession>
<dbReference type="PANTHER" id="PTHR10322:SF23">
    <property type="entry name" value="DNA POLYMERASE DELTA CATALYTIC SUBUNIT"/>
    <property type="match status" value="1"/>
</dbReference>
<dbReference type="Pfam" id="PF03104">
    <property type="entry name" value="DNA_pol_B_exo1"/>
    <property type="match status" value="1"/>
</dbReference>